<protein>
    <recommendedName>
        <fullName evidence="3">TPR-like protein</fullName>
    </recommendedName>
</protein>
<feature type="non-terminal residue" evidence="1">
    <location>
        <position position="1"/>
    </location>
</feature>
<proteinExistence type="predicted"/>
<dbReference type="EMBL" id="ML992001">
    <property type="protein sequence ID" value="KAF2228399.1"/>
    <property type="molecule type" value="Genomic_DNA"/>
</dbReference>
<evidence type="ECO:0008006" key="3">
    <source>
        <dbReference type="Google" id="ProtNLM"/>
    </source>
</evidence>
<sequence length="66" mass="7466">QGKLAEARRIYTRVLQGRGEVSGTHKSLYIPALNTISNFGNLYSETKRKDKAKTMYTKALTEFVTL</sequence>
<evidence type="ECO:0000313" key="1">
    <source>
        <dbReference type="EMBL" id="KAF2228399.1"/>
    </source>
</evidence>
<accession>A0A6A6GS23</accession>
<organism evidence="1 2">
    <name type="scientific">Viridothelium virens</name>
    <name type="common">Speckled blister lichen</name>
    <name type="synonym">Trypethelium virens</name>
    <dbReference type="NCBI Taxonomy" id="1048519"/>
    <lineage>
        <taxon>Eukaryota</taxon>
        <taxon>Fungi</taxon>
        <taxon>Dikarya</taxon>
        <taxon>Ascomycota</taxon>
        <taxon>Pezizomycotina</taxon>
        <taxon>Dothideomycetes</taxon>
        <taxon>Dothideomycetes incertae sedis</taxon>
        <taxon>Trypetheliales</taxon>
        <taxon>Trypetheliaceae</taxon>
        <taxon>Viridothelium</taxon>
    </lineage>
</organism>
<dbReference type="Proteomes" id="UP000800092">
    <property type="component" value="Unassembled WGS sequence"/>
</dbReference>
<name>A0A6A6GS23_VIRVR</name>
<dbReference type="InterPro" id="IPR011990">
    <property type="entry name" value="TPR-like_helical_dom_sf"/>
</dbReference>
<dbReference type="OrthoDB" id="626167at2759"/>
<reference evidence="1" key="1">
    <citation type="journal article" date="2020" name="Stud. Mycol.">
        <title>101 Dothideomycetes genomes: a test case for predicting lifestyles and emergence of pathogens.</title>
        <authorList>
            <person name="Haridas S."/>
            <person name="Albert R."/>
            <person name="Binder M."/>
            <person name="Bloem J."/>
            <person name="Labutti K."/>
            <person name="Salamov A."/>
            <person name="Andreopoulos B."/>
            <person name="Baker S."/>
            <person name="Barry K."/>
            <person name="Bills G."/>
            <person name="Bluhm B."/>
            <person name="Cannon C."/>
            <person name="Castanera R."/>
            <person name="Culley D."/>
            <person name="Daum C."/>
            <person name="Ezra D."/>
            <person name="Gonzalez J."/>
            <person name="Henrissat B."/>
            <person name="Kuo A."/>
            <person name="Liang C."/>
            <person name="Lipzen A."/>
            <person name="Lutzoni F."/>
            <person name="Magnuson J."/>
            <person name="Mondo S."/>
            <person name="Nolan M."/>
            <person name="Ohm R."/>
            <person name="Pangilinan J."/>
            <person name="Park H.-J."/>
            <person name="Ramirez L."/>
            <person name="Alfaro M."/>
            <person name="Sun H."/>
            <person name="Tritt A."/>
            <person name="Yoshinaga Y."/>
            <person name="Zwiers L.-H."/>
            <person name="Turgeon B."/>
            <person name="Goodwin S."/>
            <person name="Spatafora J."/>
            <person name="Crous P."/>
            <person name="Grigoriev I."/>
        </authorList>
    </citation>
    <scope>NUCLEOTIDE SEQUENCE</scope>
    <source>
        <strain evidence="1">Tuck. ex Michener</strain>
    </source>
</reference>
<evidence type="ECO:0000313" key="2">
    <source>
        <dbReference type="Proteomes" id="UP000800092"/>
    </source>
</evidence>
<dbReference type="AlphaFoldDB" id="A0A6A6GS23"/>
<keyword evidence="2" id="KW-1185">Reference proteome</keyword>
<dbReference type="Gene3D" id="1.25.40.10">
    <property type="entry name" value="Tetratricopeptide repeat domain"/>
    <property type="match status" value="1"/>
</dbReference>
<gene>
    <name evidence="1" type="ORF">EV356DRAFT_457989</name>
</gene>